<organism evidence="3 4">
    <name type="scientific">Tanacetum coccineum</name>
    <dbReference type="NCBI Taxonomy" id="301880"/>
    <lineage>
        <taxon>Eukaryota</taxon>
        <taxon>Viridiplantae</taxon>
        <taxon>Streptophyta</taxon>
        <taxon>Embryophyta</taxon>
        <taxon>Tracheophyta</taxon>
        <taxon>Spermatophyta</taxon>
        <taxon>Magnoliopsida</taxon>
        <taxon>eudicotyledons</taxon>
        <taxon>Gunneridae</taxon>
        <taxon>Pentapetalae</taxon>
        <taxon>asterids</taxon>
        <taxon>campanulids</taxon>
        <taxon>Asterales</taxon>
        <taxon>Asteraceae</taxon>
        <taxon>Asteroideae</taxon>
        <taxon>Anthemideae</taxon>
        <taxon>Anthemidinae</taxon>
        <taxon>Tanacetum</taxon>
    </lineage>
</organism>
<dbReference type="SUPFAM" id="SSF55658">
    <property type="entry name" value="L9 N-domain-like"/>
    <property type="match status" value="1"/>
</dbReference>
<proteinExistence type="predicted"/>
<evidence type="ECO:0000313" key="3">
    <source>
        <dbReference type="EMBL" id="GJU08204.1"/>
    </source>
</evidence>
<dbReference type="InterPro" id="IPR011320">
    <property type="entry name" value="RNase_H1_N"/>
</dbReference>
<evidence type="ECO:0000313" key="4">
    <source>
        <dbReference type="Proteomes" id="UP001151760"/>
    </source>
</evidence>
<feature type="domain" description="Ribonuclease H1 N-terminal" evidence="2">
    <location>
        <begin position="127"/>
        <end position="167"/>
    </location>
</feature>
<feature type="region of interest" description="Disordered" evidence="1">
    <location>
        <begin position="458"/>
        <end position="480"/>
    </location>
</feature>
<protein>
    <submittedName>
        <fullName evidence="3">TPA: Orf y</fullName>
    </submittedName>
</protein>
<reference evidence="3" key="2">
    <citation type="submission" date="2022-01" db="EMBL/GenBank/DDBJ databases">
        <authorList>
            <person name="Yamashiro T."/>
            <person name="Shiraishi A."/>
            <person name="Satake H."/>
            <person name="Nakayama K."/>
        </authorList>
    </citation>
    <scope>NUCLEOTIDE SEQUENCE</scope>
</reference>
<sequence>MEEIKANLILRRKMLLIELQSINEQLRVLETPTTVIDVPESESLKTTTSPVQTASGKDSTNPLKAEVLLKNLDNTGLGSLNLNSKLAYANPFTFGKSKITKLATNTLVQEQVFKPNYLQAAKSNQERFYVIYKGPRAGIYTNWGEVHRICQEDKSTNKKFSNLEQAQMEFHLHGDHGEKTKTNPIFLRPKISQKIEKIKEEHRDQRIKISEEPIGLEPIIYYQEFIQLWNKARAACQDDFIHERFYTTDKPSKSLYNFVEGADSRLIYQAFRAGLVNNIYPSNNLLELKEFPKPISEVIKHFRKKVLKAQDKPIYVKVVSSIPDWNHEENYSPYHFMEIGLAKPNKELQFSKVMEDKLENPFLEAVQKARNQGLKRIAELILQTITEGNKKVNYADSHCIIVSHKTSTEEDINLLNQFGLPFLKNTIEAKGTTKEAYCRQARQLFEEHSCNYCIESKEKEVGPSTSTNQVPTTEDESSSD</sequence>
<dbReference type="Pfam" id="PF01693">
    <property type="entry name" value="Cauli_VI"/>
    <property type="match status" value="1"/>
</dbReference>
<feature type="compositionally biased region" description="Polar residues" evidence="1">
    <location>
        <begin position="44"/>
        <end position="59"/>
    </location>
</feature>
<gene>
    <name evidence="3" type="ORF">Tco_1124634</name>
</gene>
<feature type="region of interest" description="Disordered" evidence="1">
    <location>
        <begin position="39"/>
        <end position="59"/>
    </location>
</feature>
<dbReference type="Proteomes" id="UP001151760">
    <property type="component" value="Unassembled WGS sequence"/>
</dbReference>
<dbReference type="InterPro" id="IPR009027">
    <property type="entry name" value="Ribosomal_bL9/RNase_H1_N"/>
</dbReference>
<keyword evidence="4" id="KW-1185">Reference proteome</keyword>
<feature type="compositionally biased region" description="Polar residues" evidence="1">
    <location>
        <begin position="463"/>
        <end position="472"/>
    </location>
</feature>
<accession>A0ABQ5JAQ2</accession>
<dbReference type="EMBL" id="BQNB010021610">
    <property type="protein sequence ID" value="GJU08204.1"/>
    <property type="molecule type" value="Genomic_DNA"/>
</dbReference>
<name>A0ABQ5JAQ2_9ASTR</name>
<comment type="caution">
    <text evidence="3">The sequence shown here is derived from an EMBL/GenBank/DDBJ whole genome shotgun (WGS) entry which is preliminary data.</text>
</comment>
<reference evidence="3" key="1">
    <citation type="journal article" date="2022" name="Int. J. Mol. Sci.">
        <title>Draft Genome of Tanacetum Coccineum: Genomic Comparison of Closely Related Tanacetum-Family Plants.</title>
        <authorList>
            <person name="Yamashiro T."/>
            <person name="Shiraishi A."/>
            <person name="Nakayama K."/>
            <person name="Satake H."/>
        </authorList>
    </citation>
    <scope>NUCLEOTIDE SEQUENCE</scope>
</reference>
<evidence type="ECO:0000259" key="2">
    <source>
        <dbReference type="Pfam" id="PF01693"/>
    </source>
</evidence>
<evidence type="ECO:0000256" key="1">
    <source>
        <dbReference type="SAM" id="MobiDB-lite"/>
    </source>
</evidence>